<dbReference type="EMBL" id="CAJOBG010079553">
    <property type="protein sequence ID" value="CAF4626689.1"/>
    <property type="molecule type" value="Genomic_DNA"/>
</dbReference>
<reference evidence="2" key="1">
    <citation type="submission" date="2021-02" db="EMBL/GenBank/DDBJ databases">
        <authorList>
            <person name="Nowell W R."/>
        </authorList>
    </citation>
    <scope>NUCLEOTIDE SEQUENCE</scope>
</reference>
<dbReference type="GO" id="GO:0005737">
    <property type="term" value="C:cytoplasm"/>
    <property type="evidence" value="ECO:0007669"/>
    <property type="project" value="TreeGrafter"/>
</dbReference>
<organism evidence="2 3">
    <name type="scientific">Rotaria magnacalcarata</name>
    <dbReference type="NCBI Taxonomy" id="392030"/>
    <lineage>
        <taxon>Eukaryota</taxon>
        <taxon>Metazoa</taxon>
        <taxon>Spiralia</taxon>
        <taxon>Gnathifera</taxon>
        <taxon>Rotifera</taxon>
        <taxon>Eurotatoria</taxon>
        <taxon>Bdelloidea</taxon>
        <taxon>Philodinida</taxon>
        <taxon>Philodinidae</taxon>
        <taxon>Rotaria</taxon>
    </lineage>
</organism>
<dbReference type="GO" id="GO:0005634">
    <property type="term" value="C:nucleus"/>
    <property type="evidence" value="ECO:0007669"/>
    <property type="project" value="TreeGrafter"/>
</dbReference>
<comment type="caution">
    <text evidence="2">The sequence shown here is derived from an EMBL/GenBank/DDBJ whole genome shotgun (WGS) entry which is preliminary data.</text>
</comment>
<name>A0A821DWF5_9BILA</name>
<protein>
    <submittedName>
        <fullName evidence="2">Uncharacterized protein</fullName>
    </submittedName>
</protein>
<gene>
    <name evidence="2" type="ORF">OVN521_LOCUS46089</name>
</gene>
<dbReference type="GO" id="GO:0034450">
    <property type="term" value="F:ubiquitin-ubiquitin ligase activity"/>
    <property type="evidence" value="ECO:0007669"/>
    <property type="project" value="TreeGrafter"/>
</dbReference>
<evidence type="ECO:0000313" key="2">
    <source>
        <dbReference type="EMBL" id="CAF4626689.1"/>
    </source>
</evidence>
<dbReference type="Proteomes" id="UP000663866">
    <property type="component" value="Unassembled WGS sequence"/>
</dbReference>
<feature type="region of interest" description="Disordered" evidence="1">
    <location>
        <begin position="41"/>
        <end position="60"/>
    </location>
</feature>
<accession>A0A821DWF5</accession>
<dbReference type="GO" id="GO:0000209">
    <property type="term" value="P:protein polyubiquitination"/>
    <property type="evidence" value="ECO:0007669"/>
    <property type="project" value="TreeGrafter"/>
</dbReference>
<dbReference type="GO" id="GO:0090263">
    <property type="term" value="P:positive regulation of canonical Wnt signaling pathway"/>
    <property type="evidence" value="ECO:0007669"/>
    <property type="project" value="TreeGrafter"/>
</dbReference>
<proteinExistence type="predicted"/>
<sequence>MPCHIVDIQTSPLYTVLRTDANDLYWYGLLPNKPRKKLLERLKEKTRKNRTNNSTQQQQQQQQIITIGSSVCLISNPYYNQGALAFYVRDG</sequence>
<evidence type="ECO:0000256" key="1">
    <source>
        <dbReference type="SAM" id="MobiDB-lite"/>
    </source>
</evidence>
<feature type="non-terminal residue" evidence="2">
    <location>
        <position position="91"/>
    </location>
</feature>
<keyword evidence="3" id="KW-1185">Reference proteome</keyword>
<dbReference type="PANTHER" id="PTHR46276:SF1">
    <property type="entry name" value="E3 UBIQUITIN-PROTEIN LIGASE UBR5"/>
    <property type="match status" value="1"/>
</dbReference>
<dbReference type="AlphaFoldDB" id="A0A821DWF5"/>
<dbReference type="PANTHER" id="PTHR46276">
    <property type="entry name" value="E3 UBIQUITIN-PROTEIN LIGASE UBR5"/>
    <property type="match status" value="1"/>
</dbReference>
<evidence type="ECO:0000313" key="3">
    <source>
        <dbReference type="Proteomes" id="UP000663866"/>
    </source>
</evidence>
<feature type="compositionally biased region" description="Low complexity" evidence="1">
    <location>
        <begin position="51"/>
        <end position="60"/>
    </location>
</feature>